<name>A0ABS3LY36_9PROT</name>
<evidence type="ECO:0000313" key="2">
    <source>
        <dbReference type="EMBL" id="MBO1360813.1"/>
    </source>
</evidence>
<dbReference type="InterPro" id="IPR011104">
    <property type="entry name" value="Hpr_kin/Pase_C"/>
</dbReference>
<sequence>MVMLTPGGQAAAPPASRSLHACCAARNGAGVLIFGPSGAGKSDLLLRLVHAGYDLVADDRVLLADGVACAPAPLRGMVEVRGWGLVRMPFVERVRAYLAVALIASGGEETAMASERSPEPETHEPSGLPLLRLNGFHASAVARIDVALDCVAPAPLRGRIGVMSLGDI</sequence>
<gene>
    <name evidence="2" type="ORF">J2D73_13565</name>
</gene>
<dbReference type="Proteomes" id="UP000664771">
    <property type="component" value="Unassembled WGS sequence"/>
</dbReference>
<feature type="domain" description="HPr kinase/phosphorylase C-terminal" evidence="1">
    <location>
        <begin position="17"/>
        <end position="87"/>
    </location>
</feature>
<protein>
    <recommendedName>
        <fullName evidence="1">HPr kinase/phosphorylase C-terminal domain-containing protein</fullName>
    </recommendedName>
</protein>
<comment type="caution">
    <text evidence="2">The sequence shown here is derived from an EMBL/GenBank/DDBJ whole genome shotgun (WGS) entry which is preliminary data.</text>
</comment>
<organism evidence="2 3">
    <name type="scientific">Acetobacter sacchari</name>
    <dbReference type="NCBI Taxonomy" id="2661687"/>
    <lineage>
        <taxon>Bacteria</taxon>
        <taxon>Pseudomonadati</taxon>
        <taxon>Pseudomonadota</taxon>
        <taxon>Alphaproteobacteria</taxon>
        <taxon>Acetobacterales</taxon>
        <taxon>Acetobacteraceae</taxon>
        <taxon>Acetobacter</taxon>
    </lineage>
</organism>
<accession>A0ABS3LY36</accession>
<dbReference type="SUPFAM" id="SSF53795">
    <property type="entry name" value="PEP carboxykinase-like"/>
    <property type="match status" value="1"/>
</dbReference>
<dbReference type="EMBL" id="JAFVMF010000014">
    <property type="protein sequence ID" value="MBO1360813.1"/>
    <property type="molecule type" value="Genomic_DNA"/>
</dbReference>
<proteinExistence type="predicted"/>
<dbReference type="InterPro" id="IPR027417">
    <property type="entry name" value="P-loop_NTPase"/>
</dbReference>
<dbReference type="Pfam" id="PF07475">
    <property type="entry name" value="Hpr_kinase_C"/>
    <property type="match status" value="1"/>
</dbReference>
<evidence type="ECO:0000313" key="3">
    <source>
        <dbReference type="Proteomes" id="UP000664771"/>
    </source>
</evidence>
<keyword evidence="3" id="KW-1185">Reference proteome</keyword>
<reference evidence="2 3" key="1">
    <citation type="submission" date="2021-03" db="EMBL/GenBank/DDBJ databases">
        <title>The complete genome sequence of Acetobacter sacchari TBRC 11175.</title>
        <authorList>
            <person name="Charoenyingcharoen P."/>
            <person name="Yukphan P."/>
        </authorList>
    </citation>
    <scope>NUCLEOTIDE SEQUENCE [LARGE SCALE GENOMIC DNA]</scope>
    <source>
        <strain evidence="2 3">TBRC 11175</strain>
    </source>
</reference>
<dbReference type="Gene3D" id="3.40.50.300">
    <property type="entry name" value="P-loop containing nucleotide triphosphate hydrolases"/>
    <property type="match status" value="1"/>
</dbReference>
<evidence type="ECO:0000259" key="1">
    <source>
        <dbReference type="Pfam" id="PF07475"/>
    </source>
</evidence>
<dbReference type="RefSeq" id="WP_207882067.1">
    <property type="nucleotide sequence ID" value="NZ_JAFVMF010000014.1"/>
</dbReference>